<sequence length="80" mass="8724">MMLFETTINEEYIMKNTKSIAELLESVNTSFLTDAEKYEAIARAERAEFIIASISAAAQAVKNVAIKLKSALVSSSAQHA</sequence>
<dbReference type="KEGG" id="mmw:Mmwyl1_1434"/>
<evidence type="ECO:0000313" key="1">
    <source>
        <dbReference type="EMBL" id="ABR70363.1"/>
    </source>
</evidence>
<protein>
    <submittedName>
        <fullName evidence="1">Uncharacterized protein</fullName>
    </submittedName>
</protein>
<dbReference type="AlphaFoldDB" id="A6VV84"/>
<dbReference type="EMBL" id="CP000749">
    <property type="protein sequence ID" value="ABR70363.1"/>
    <property type="molecule type" value="Genomic_DNA"/>
</dbReference>
<name>A6VV84_MARMS</name>
<accession>A6VV84</accession>
<organism evidence="1">
    <name type="scientific">Marinomonas sp. (strain MWYL1)</name>
    <dbReference type="NCBI Taxonomy" id="400668"/>
    <lineage>
        <taxon>Bacteria</taxon>
        <taxon>Pseudomonadati</taxon>
        <taxon>Pseudomonadota</taxon>
        <taxon>Gammaproteobacteria</taxon>
        <taxon>Oceanospirillales</taxon>
        <taxon>Oceanospirillaceae</taxon>
        <taxon>Marinomonas</taxon>
    </lineage>
</organism>
<reference evidence="1" key="1">
    <citation type="submission" date="2007-06" db="EMBL/GenBank/DDBJ databases">
        <title>Complete sequence of Marinomonas sp. MWYL1.</title>
        <authorList>
            <consortium name="US DOE Joint Genome Institute"/>
            <person name="Copeland A."/>
            <person name="Lucas S."/>
            <person name="Lapidus A."/>
            <person name="Barry K."/>
            <person name="Glavina del Rio T."/>
            <person name="Dalin E."/>
            <person name="Tice H."/>
            <person name="Pitluck S."/>
            <person name="Kiss H."/>
            <person name="Brettin T."/>
            <person name="Bruce D."/>
            <person name="Detter J.C."/>
            <person name="Han C."/>
            <person name="Schmutz J."/>
            <person name="Larimer F."/>
            <person name="Land M."/>
            <person name="Hauser L."/>
            <person name="Kyrpides N."/>
            <person name="Kim E."/>
            <person name="Johnston A.W.B."/>
            <person name="Todd J.D."/>
            <person name="Rogers R."/>
            <person name="Wexler M."/>
            <person name="Bond P.L."/>
            <person name="Li Y."/>
            <person name="Richardson P."/>
        </authorList>
    </citation>
    <scope>NUCLEOTIDE SEQUENCE [LARGE SCALE GENOMIC DNA]</scope>
    <source>
        <strain evidence="1">MWYL1</strain>
    </source>
</reference>
<gene>
    <name evidence="1" type="ordered locus">Mmwyl1_1434</name>
</gene>
<dbReference type="HOGENOM" id="CLU_2807402_0_0_6"/>
<proteinExistence type="predicted"/>